<dbReference type="EMBL" id="JRZE01000008">
    <property type="protein sequence ID" value="KHF42135.1"/>
    <property type="molecule type" value="Genomic_DNA"/>
</dbReference>
<dbReference type="InterPro" id="IPR025424">
    <property type="entry name" value="YrhK_domain"/>
</dbReference>
<dbReference type="OrthoDB" id="5519470at2"/>
<accession>A0A837D4E4</accession>
<keyword evidence="1" id="KW-0812">Transmembrane</keyword>
<comment type="caution">
    <text evidence="3">The sequence shown here is derived from an EMBL/GenBank/DDBJ whole genome shotgun (WGS) entry which is preliminary data.</text>
</comment>
<feature type="transmembrane region" description="Helical" evidence="1">
    <location>
        <begin position="34"/>
        <end position="53"/>
    </location>
</feature>
<proteinExistence type="predicted"/>
<dbReference type="Proteomes" id="UP000030848">
    <property type="component" value="Unassembled WGS sequence"/>
</dbReference>
<dbReference type="Pfam" id="PF14145">
    <property type="entry name" value="YrhK"/>
    <property type="match status" value="1"/>
</dbReference>
<protein>
    <recommendedName>
        <fullName evidence="2">YrhK domain-containing protein</fullName>
    </recommendedName>
</protein>
<organism evidence="3 4">
    <name type="scientific">Saccharomonospora viridis</name>
    <dbReference type="NCBI Taxonomy" id="1852"/>
    <lineage>
        <taxon>Bacteria</taxon>
        <taxon>Bacillati</taxon>
        <taxon>Actinomycetota</taxon>
        <taxon>Actinomycetes</taxon>
        <taxon>Pseudonocardiales</taxon>
        <taxon>Pseudonocardiaceae</taxon>
        <taxon>Saccharomonospora</taxon>
    </lineage>
</organism>
<feature type="domain" description="YrhK" evidence="2">
    <location>
        <begin position="27"/>
        <end position="82"/>
    </location>
</feature>
<feature type="transmembrane region" description="Helical" evidence="1">
    <location>
        <begin position="59"/>
        <end position="77"/>
    </location>
</feature>
<reference evidence="3 4" key="1">
    <citation type="submission" date="2014-10" db="EMBL/GenBank/DDBJ databases">
        <title>Genome sequence of Micropolyspora internatus JCM3315.</title>
        <authorList>
            <person name="Shin S.-K."/>
            <person name="Yi H."/>
        </authorList>
    </citation>
    <scope>NUCLEOTIDE SEQUENCE [LARGE SCALE GENOMIC DNA]</scope>
    <source>
        <strain evidence="3 4">JCM 3315</strain>
    </source>
</reference>
<gene>
    <name evidence="3" type="ORF">MINT15_39410</name>
</gene>
<evidence type="ECO:0000313" key="3">
    <source>
        <dbReference type="EMBL" id="KHF42135.1"/>
    </source>
</evidence>
<name>A0A837D4E4_9PSEU</name>
<keyword evidence="1" id="KW-1133">Transmembrane helix</keyword>
<dbReference type="OMA" id="QFLIRPT"/>
<keyword evidence="1" id="KW-0472">Membrane</keyword>
<evidence type="ECO:0000313" key="4">
    <source>
        <dbReference type="Proteomes" id="UP000030848"/>
    </source>
</evidence>
<sequence>MPNIHESDDGRGTLTVTFGHEELILRRRYEIISIGNDLLIALWFVVGSVLFFWESTATIGTWFFLLGSIQLTARPVIRLFRRVHLRRVGGVGAETSRDF</sequence>
<dbReference type="RefSeq" id="WP_015786911.1">
    <property type="nucleotide sequence ID" value="NZ_CALJZO010000024.1"/>
</dbReference>
<evidence type="ECO:0000256" key="1">
    <source>
        <dbReference type="SAM" id="Phobius"/>
    </source>
</evidence>
<evidence type="ECO:0000259" key="2">
    <source>
        <dbReference type="Pfam" id="PF14145"/>
    </source>
</evidence>
<dbReference type="AlphaFoldDB" id="A0A837D4E4"/>